<reference evidence="3" key="1">
    <citation type="journal article" date="2019" name="Int. J. Syst. Evol. Microbiol.">
        <title>The Global Catalogue of Microorganisms (GCM) 10K type strain sequencing project: providing services to taxonomists for standard genome sequencing and annotation.</title>
        <authorList>
            <consortium name="The Broad Institute Genomics Platform"/>
            <consortium name="The Broad Institute Genome Sequencing Center for Infectious Disease"/>
            <person name="Wu L."/>
            <person name="Ma J."/>
        </authorList>
    </citation>
    <scope>NUCLEOTIDE SEQUENCE [LARGE SCALE GENOMIC DNA]</scope>
    <source>
        <strain evidence="3">JCM 14370</strain>
    </source>
</reference>
<gene>
    <name evidence="2" type="ORF">GCM10008938_26850</name>
</gene>
<feature type="compositionally biased region" description="Acidic residues" evidence="1">
    <location>
        <begin position="61"/>
        <end position="72"/>
    </location>
</feature>
<protein>
    <submittedName>
        <fullName evidence="2">Uncharacterized protein</fullName>
    </submittedName>
</protein>
<organism evidence="2 3">
    <name type="scientific">Deinococcus roseus</name>
    <dbReference type="NCBI Taxonomy" id="392414"/>
    <lineage>
        <taxon>Bacteria</taxon>
        <taxon>Thermotogati</taxon>
        <taxon>Deinococcota</taxon>
        <taxon>Deinococci</taxon>
        <taxon>Deinococcales</taxon>
        <taxon>Deinococcaceae</taxon>
        <taxon>Deinococcus</taxon>
    </lineage>
</organism>
<evidence type="ECO:0000313" key="3">
    <source>
        <dbReference type="Proteomes" id="UP000632222"/>
    </source>
</evidence>
<feature type="region of interest" description="Disordered" evidence="1">
    <location>
        <begin position="1"/>
        <end position="159"/>
    </location>
</feature>
<accession>A0ABQ2D0R1</accession>
<comment type="caution">
    <text evidence="2">The sequence shown here is derived from an EMBL/GenBank/DDBJ whole genome shotgun (WGS) entry which is preliminary data.</text>
</comment>
<feature type="compositionally biased region" description="Basic and acidic residues" evidence="1">
    <location>
        <begin position="120"/>
        <end position="133"/>
    </location>
</feature>
<dbReference type="Proteomes" id="UP000632222">
    <property type="component" value="Unassembled WGS sequence"/>
</dbReference>
<feature type="compositionally biased region" description="Acidic residues" evidence="1">
    <location>
        <begin position="33"/>
        <end position="46"/>
    </location>
</feature>
<evidence type="ECO:0000256" key="1">
    <source>
        <dbReference type="SAM" id="MobiDB-lite"/>
    </source>
</evidence>
<evidence type="ECO:0000313" key="2">
    <source>
        <dbReference type="EMBL" id="GGJ39409.1"/>
    </source>
</evidence>
<proteinExistence type="predicted"/>
<sequence length="159" mass="17795">MADDQRNDNPGSDDNWEDQLDPKVAEHFTISGDEVDPTLQADDEQMDATIDFGGVEKNDEANDISDITDSEESITANAVASIVNSESEPADQIDTPFDLDEGKDDYQWQKSDDPAIAGDEFERRPSPYFRNDDTAADTFTDDRHRDDTSPENQVEEKSE</sequence>
<dbReference type="RefSeq" id="WP_189003209.1">
    <property type="nucleotide sequence ID" value="NZ_BMOD01000009.1"/>
</dbReference>
<feature type="compositionally biased region" description="Basic and acidic residues" evidence="1">
    <location>
        <begin position="140"/>
        <end position="159"/>
    </location>
</feature>
<feature type="compositionally biased region" description="Polar residues" evidence="1">
    <location>
        <begin position="73"/>
        <end position="87"/>
    </location>
</feature>
<keyword evidence="3" id="KW-1185">Reference proteome</keyword>
<dbReference type="EMBL" id="BMOD01000009">
    <property type="protein sequence ID" value="GGJ39409.1"/>
    <property type="molecule type" value="Genomic_DNA"/>
</dbReference>
<name>A0ABQ2D0R1_9DEIO</name>
<feature type="compositionally biased region" description="Basic and acidic residues" evidence="1">
    <location>
        <begin position="104"/>
        <end position="113"/>
    </location>
</feature>